<keyword evidence="3 6" id="KW-0812">Transmembrane</keyword>
<evidence type="ECO:0000259" key="7">
    <source>
        <dbReference type="Pfam" id="PF03553"/>
    </source>
</evidence>
<evidence type="ECO:0000256" key="5">
    <source>
        <dbReference type="ARBA" id="ARBA00023136"/>
    </source>
</evidence>
<feature type="transmembrane region" description="Helical" evidence="6">
    <location>
        <begin position="343"/>
        <end position="363"/>
    </location>
</feature>
<organism evidence="8 9">
    <name type="scientific">Virgibacillus indicus</name>
    <dbReference type="NCBI Taxonomy" id="2024554"/>
    <lineage>
        <taxon>Bacteria</taxon>
        <taxon>Bacillati</taxon>
        <taxon>Bacillota</taxon>
        <taxon>Bacilli</taxon>
        <taxon>Bacillales</taxon>
        <taxon>Bacillaceae</taxon>
        <taxon>Virgibacillus</taxon>
    </lineage>
</organism>
<comment type="subcellular location">
    <subcellularLocation>
        <location evidence="1">Cell membrane</location>
        <topology evidence="1">Multi-pass membrane protein</topology>
    </subcellularLocation>
</comment>
<feature type="transmembrane region" description="Helical" evidence="6">
    <location>
        <begin position="490"/>
        <end position="511"/>
    </location>
</feature>
<evidence type="ECO:0000256" key="2">
    <source>
        <dbReference type="ARBA" id="ARBA00022475"/>
    </source>
</evidence>
<name>A0A265N967_9BACI</name>
<sequence>MEGTIYSIIPALLMLALVLLTRKVLLSLGAGIIVGALMIHDFNILETVKEIWTIFYEIFVSEGALNTGNLLLLSFLLLLGVMTAFLQASGGSRAFGEWMMKRVKTRTGAQIMTAVLGLIIFIDDYFNSLAVGQIARPLTDRHKISRAKLAYFIDSTSAPVTVISPISSWGAYIIGILGGLFAVNGITDIQPLEAFIKMIPLNLYALSAVLLVFLVAYFKLDIGAMRTHEKRAVETGELLNPEQDYVPGDLGDTFEPHKSGRVFHLLVPIGVLIVATVVSMIITGMNASEEDATLLSTFANTNVNLSLFTGGVIAVLTSLVFHFQQNEPRANTPKLFAEGIKTMLPAIYILLLAWMIGSVIGTLETGEYLAQIVSGASISSSMLPFLFFLIAGIMALATGTSWGTFGIMLPIAAEVTVITDIDMLLPSLAAVLAGSVFGDHCTPISDTTILSSTGAGSNHIDHVLTQLPYAFLAAGAACVGYLIIGFTDQVLLPLVITLAIVTAVGLVINAFSKNKIKQA</sequence>
<feature type="transmembrane region" description="Helical" evidence="6">
    <location>
        <begin position="383"/>
        <end position="411"/>
    </location>
</feature>
<keyword evidence="9" id="KW-1185">Reference proteome</keyword>
<dbReference type="Proteomes" id="UP000216498">
    <property type="component" value="Unassembled WGS sequence"/>
</dbReference>
<feature type="transmembrane region" description="Helical" evidence="6">
    <location>
        <begin position="70"/>
        <end position="88"/>
    </location>
</feature>
<evidence type="ECO:0000256" key="3">
    <source>
        <dbReference type="ARBA" id="ARBA00022692"/>
    </source>
</evidence>
<gene>
    <name evidence="8" type="ORF">CIL03_09775</name>
</gene>
<evidence type="ECO:0000256" key="1">
    <source>
        <dbReference type="ARBA" id="ARBA00004651"/>
    </source>
</evidence>
<keyword evidence="4 6" id="KW-1133">Transmembrane helix</keyword>
<proteinExistence type="predicted"/>
<feature type="transmembrane region" description="Helical" evidence="6">
    <location>
        <begin position="169"/>
        <end position="187"/>
    </location>
</feature>
<feature type="transmembrane region" description="Helical" evidence="6">
    <location>
        <begin position="463"/>
        <end position="484"/>
    </location>
</feature>
<evidence type="ECO:0000313" key="8">
    <source>
        <dbReference type="EMBL" id="OZU88580.1"/>
    </source>
</evidence>
<accession>A0A265N967</accession>
<dbReference type="PANTHER" id="PTHR43478">
    <property type="entry name" value="NA+/H+ ANTIPORTER-RELATED"/>
    <property type="match status" value="1"/>
</dbReference>
<keyword evidence="2" id="KW-1003">Cell membrane</keyword>
<dbReference type="OrthoDB" id="9762978at2"/>
<feature type="transmembrane region" description="Helical" evidence="6">
    <location>
        <begin position="262"/>
        <end position="282"/>
    </location>
</feature>
<dbReference type="AlphaFoldDB" id="A0A265N967"/>
<reference evidence="8 9" key="1">
    <citation type="submission" date="2017-08" db="EMBL/GenBank/DDBJ databases">
        <title>Virgibacillus indicus sp. nov. and Virgibacillus profoundi sp. nov, two moderately halophilic bacteria isolated from marine sediment by using the Microfluidic Streak Plate.</title>
        <authorList>
            <person name="Xu B."/>
            <person name="Hu B."/>
            <person name="Wang J."/>
            <person name="Zhu Y."/>
            <person name="Huang L."/>
            <person name="Du W."/>
            <person name="Huang Y."/>
        </authorList>
    </citation>
    <scope>NUCLEOTIDE SEQUENCE [LARGE SCALE GENOMIC DNA]</scope>
    <source>
        <strain evidence="8 9">IO3-P2-C2</strain>
    </source>
</reference>
<dbReference type="EMBL" id="NPMS01000004">
    <property type="protein sequence ID" value="OZU88580.1"/>
    <property type="molecule type" value="Genomic_DNA"/>
</dbReference>
<dbReference type="PANTHER" id="PTHR43478:SF1">
    <property type="entry name" value="NA+_H+ ANTIPORTER NHAC-LIKE C-TERMINAL DOMAIN-CONTAINING PROTEIN"/>
    <property type="match status" value="1"/>
</dbReference>
<keyword evidence="5 6" id="KW-0472">Membrane</keyword>
<evidence type="ECO:0000256" key="6">
    <source>
        <dbReference type="SAM" id="Phobius"/>
    </source>
</evidence>
<feature type="domain" description="Na+/H+ antiporter NhaC-like C-terminal" evidence="7">
    <location>
        <begin position="161"/>
        <end position="486"/>
    </location>
</feature>
<feature type="transmembrane region" description="Helical" evidence="6">
    <location>
        <begin position="109"/>
        <end position="126"/>
    </location>
</feature>
<comment type="caution">
    <text evidence="8">The sequence shown here is derived from an EMBL/GenBank/DDBJ whole genome shotgun (WGS) entry which is preliminary data.</text>
</comment>
<feature type="transmembrane region" description="Helical" evidence="6">
    <location>
        <begin position="303"/>
        <end position="323"/>
    </location>
</feature>
<dbReference type="GO" id="GO:0005886">
    <property type="term" value="C:plasma membrane"/>
    <property type="evidence" value="ECO:0007669"/>
    <property type="project" value="UniProtKB-SubCell"/>
</dbReference>
<feature type="transmembrane region" description="Helical" evidence="6">
    <location>
        <begin position="199"/>
        <end position="218"/>
    </location>
</feature>
<dbReference type="InterPro" id="IPR018461">
    <property type="entry name" value="Na/H_Antiport_NhaC-like_C"/>
</dbReference>
<protein>
    <submittedName>
        <fullName evidence="8">Sodium:proton antiporter</fullName>
    </submittedName>
</protein>
<evidence type="ECO:0000313" key="9">
    <source>
        <dbReference type="Proteomes" id="UP000216498"/>
    </source>
</evidence>
<dbReference type="RefSeq" id="WP_094885677.1">
    <property type="nucleotide sequence ID" value="NZ_NPMS01000004.1"/>
</dbReference>
<feature type="transmembrane region" description="Helical" evidence="6">
    <location>
        <begin position="12"/>
        <end position="39"/>
    </location>
</feature>
<evidence type="ECO:0000256" key="4">
    <source>
        <dbReference type="ARBA" id="ARBA00022989"/>
    </source>
</evidence>
<dbReference type="Pfam" id="PF03553">
    <property type="entry name" value="Na_H_antiporter"/>
    <property type="match status" value="1"/>
</dbReference>